<organism evidence="1 2">
    <name type="scientific">Takifugu flavidus</name>
    <name type="common">sansaifugu</name>
    <dbReference type="NCBI Taxonomy" id="433684"/>
    <lineage>
        <taxon>Eukaryota</taxon>
        <taxon>Metazoa</taxon>
        <taxon>Chordata</taxon>
        <taxon>Craniata</taxon>
        <taxon>Vertebrata</taxon>
        <taxon>Euteleostomi</taxon>
        <taxon>Actinopterygii</taxon>
        <taxon>Neopterygii</taxon>
        <taxon>Teleostei</taxon>
        <taxon>Neoteleostei</taxon>
        <taxon>Acanthomorphata</taxon>
        <taxon>Eupercaria</taxon>
        <taxon>Tetraodontiformes</taxon>
        <taxon>Tetradontoidea</taxon>
        <taxon>Tetraodontidae</taxon>
        <taxon>Takifugu</taxon>
    </lineage>
</organism>
<evidence type="ECO:0000313" key="1">
    <source>
        <dbReference type="EMBL" id="TWW65253.1"/>
    </source>
</evidence>
<gene>
    <name evidence="1" type="ORF">D4764_21G0001530</name>
</gene>
<proteinExistence type="predicted"/>
<protein>
    <submittedName>
        <fullName evidence="1">Uncharacterized protein</fullName>
    </submittedName>
</protein>
<evidence type="ECO:0000313" key="2">
    <source>
        <dbReference type="Proteomes" id="UP000324091"/>
    </source>
</evidence>
<accession>A0A5C6NDI0</accession>
<reference evidence="1 2" key="1">
    <citation type="submission" date="2019-04" db="EMBL/GenBank/DDBJ databases">
        <title>Chromosome genome assembly for Takifugu flavidus.</title>
        <authorList>
            <person name="Xiao S."/>
        </authorList>
    </citation>
    <scope>NUCLEOTIDE SEQUENCE [LARGE SCALE GENOMIC DNA]</scope>
    <source>
        <strain evidence="1">HTHZ2018</strain>
        <tissue evidence="1">Muscle</tissue>
    </source>
</reference>
<sequence>YFFKGVFKALGPVPGAADNLCNKSRRLSDRSADTDAVLAADKSRQGRRNNIISGCCCREEEEEEEEEVVVRLQEVRSQPGPDNVPVTFMKLLGPFVSRTSGSGTECKDLISKSAQLSLVNICISFLLSDTDAALQLD</sequence>
<name>A0A5C6NDI0_9TELE</name>
<comment type="caution">
    <text evidence="1">The sequence shown here is derived from an EMBL/GenBank/DDBJ whole genome shotgun (WGS) entry which is preliminary data.</text>
</comment>
<dbReference type="AlphaFoldDB" id="A0A5C6NDI0"/>
<dbReference type="Proteomes" id="UP000324091">
    <property type="component" value="Chromosome 21"/>
</dbReference>
<feature type="non-terminal residue" evidence="1">
    <location>
        <position position="1"/>
    </location>
</feature>
<dbReference type="EMBL" id="RHFK02000014">
    <property type="protein sequence ID" value="TWW65253.1"/>
    <property type="molecule type" value="Genomic_DNA"/>
</dbReference>
<keyword evidence="2" id="KW-1185">Reference proteome</keyword>